<dbReference type="EMBL" id="CAUYUJ010004958">
    <property type="protein sequence ID" value="CAK0811704.1"/>
    <property type="molecule type" value="Genomic_DNA"/>
</dbReference>
<feature type="non-terminal residue" evidence="1">
    <location>
        <position position="655"/>
    </location>
</feature>
<reference evidence="1" key="1">
    <citation type="submission" date="2023-10" db="EMBL/GenBank/DDBJ databases">
        <authorList>
            <person name="Chen Y."/>
            <person name="Shah S."/>
            <person name="Dougan E. K."/>
            <person name="Thang M."/>
            <person name="Chan C."/>
        </authorList>
    </citation>
    <scope>NUCLEOTIDE SEQUENCE [LARGE SCALE GENOMIC DNA]</scope>
</reference>
<dbReference type="Proteomes" id="UP001189429">
    <property type="component" value="Unassembled WGS sequence"/>
</dbReference>
<sequence length="655" mass="73849">MATGDQPIGHVGLPLVAGGGGPSAFLEDMRRLPLRLVDAMETICSMDRAIIGYREGVMEWIRGLAQQLDGQRAAWVARLHPRVRRVIGHLHLPLLNRLLQEIHYEEDMDYMDTLTKGRPMLGEGLLTTGLYPPQASRATTTVTQWARSPRARNLDMIRGVCEPRDPTLDTLAWAKVKKEVDRGYATMRSLDEFDLDRVCLTPRFPKWELKETGEWAARPISDFKRSGGNDTVDLRQRYTPEDLVLAWAVTRKWKEMCGAERALEGHRADYEMAFRQCPKDPDQADLTLEITWDPDNKKVVVVDVYGQPFGGALSQFNYVRDPAAMVAIARSLLKIAVAHYTDDAWGVEPAPYGQQAHRLWLELNKLVGWRIDLQKCPGPQPRFKLLGGLHYVGEGDPHSALHPPKVQAIVEAINQVLQREKLTGGEAGTLRGQLGWARSFQFGRFGAAALRPLAERQYDGKHVGLTPALRSALLFWKRILVEAVGRPIPFMPEKMAFHVVVTDGEGTGSVAAGWWQPRNKGWRPRVTRARVPAAWRRAWQRREKGVDINEVEAVGPLLALSTWPDLSDGMLICFIDNEAAKGTLIRGTSSALAMNVITHHTWELFRKRALHAWVERVATDDNPIDKASRGDVSDLYDQQWHICDPVWPTIDDWDK</sequence>
<dbReference type="PANTHER" id="PTHR33050">
    <property type="entry name" value="REVERSE TRANSCRIPTASE DOMAIN-CONTAINING PROTEIN"/>
    <property type="match status" value="1"/>
</dbReference>
<evidence type="ECO:0000313" key="1">
    <source>
        <dbReference type="EMBL" id="CAK0811704.1"/>
    </source>
</evidence>
<evidence type="ECO:0000313" key="2">
    <source>
        <dbReference type="Proteomes" id="UP001189429"/>
    </source>
</evidence>
<keyword evidence="2" id="KW-1185">Reference proteome</keyword>
<comment type="caution">
    <text evidence="1">The sequence shown here is derived from an EMBL/GenBank/DDBJ whole genome shotgun (WGS) entry which is preliminary data.</text>
</comment>
<dbReference type="InterPro" id="IPR052055">
    <property type="entry name" value="Hepadnavirus_pol/RT"/>
</dbReference>
<evidence type="ECO:0008006" key="3">
    <source>
        <dbReference type="Google" id="ProtNLM"/>
    </source>
</evidence>
<name>A0ABN9R0N5_9DINO</name>
<dbReference type="PANTHER" id="PTHR33050:SF7">
    <property type="entry name" value="RIBONUCLEASE H"/>
    <property type="match status" value="1"/>
</dbReference>
<proteinExistence type="predicted"/>
<gene>
    <name evidence="1" type="ORF">PCOR1329_LOCUS16214</name>
</gene>
<protein>
    <recommendedName>
        <fullName evidence="3">Reverse transcriptase/retrotransposon-derived protein RNase H-like domain-containing protein</fullName>
    </recommendedName>
</protein>
<organism evidence="1 2">
    <name type="scientific">Prorocentrum cordatum</name>
    <dbReference type="NCBI Taxonomy" id="2364126"/>
    <lineage>
        <taxon>Eukaryota</taxon>
        <taxon>Sar</taxon>
        <taxon>Alveolata</taxon>
        <taxon>Dinophyceae</taxon>
        <taxon>Prorocentrales</taxon>
        <taxon>Prorocentraceae</taxon>
        <taxon>Prorocentrum</taxon>
    </lineage>
</organism>
<accession>A0ABN9R0N5</accession>